<keyword evidence="3" id="KW-1185">Reference proteome</keyword>
<name>A0AAQ3SSU0_PASNO</name>
<dbReference type="AlphaFoldDB" id="A0AAQ3SSU0"/>
<gene>
    <name evidence="2" type="ORF">U9M48_009569</name>
</gene>
<organism evidence="2 3">
    <name type="scientific">Paspalum notatum var. saurae</name>
    <dbReference type="NCBI Taxonomy" id="547442"/>
    <lineage>
        <taxon>Eukaryota</taxon>
        <taxon>Viridiplantae</taxon>
        <taxon>Streptophyta</taxon>
        <taxon>Embryophyta</taxon>
        <taxon>Tracheophyta</taxon>
        <taxon>Spermatophyta</taxon>
        <taxon>Magnoliopsida</taxon>
        <taxon>Liliopsida</taxon>
        <taxon>Poales</taxon>
        <taxon>Poaceae</taxon>
        <taxon>PACMAD clade</taxon>
        <taxon>Panicoideae</taxon>
        <taxon>Andropogonodae</taxon>
        <taxon>Paspaleae</taxon>
        <taxon>Paspalinae</taxon>
        <taxon>Paspalum</taxon>
    </lineage>
</organism>
<dbReference type="EMBL" id="CP144746">
    <property type="protein sequence ID" value="WVZ59424.1"/>
    <property type="molecule type" value="Genomic_DNA"/>
</dbReference>
<evidence type="ECO:0000313" key="3">
    <source>
        <dbReference type="Proteomes" id="UP001341281"/>
    </source>
</evidence>
<evidence type="ECO:0000256" key="1">
    <source>
        <dbReference type="SAM" id="MobiDB-lite"/>
    </source>
</evidence>
<dbReference type="Proteomes" id="UP001341281">
    <property type="component" value="Chromosome 02"/>
</dbReference>
<reference evidence="2 3" key="1">
    <citation type="submission" date="2024-02" db="EMBL/GenBank/DDBJ databases">
        <title>High-quality chromosome-scale genome assembly of Pensacola bahiagrass (Paspalum notatum Flugge var. saurae).</title>
        <authorList>
            <person name="Vega J.M."/>
            <person name="Podio M."/>
            <person name="Orjuela J."/>
            <person name="Siena L.A."/>
            <person name="Pessino S.C."/>
            <person name="Combes M.C."/>
            <person name="Mariac C."/>
            <person name="Albertini E."/>
            <person name="Pupilli F."/>
            <person name="Ortiz J.P.A."/>
            <person name="Leblanc O."/>
        </authorList>
    </citation>
    <scope>NUCLEOTIDE SEQUENCE [LARGE SCALE GENOMIC DNA]</scope>
    <source>
        <strain evidence="2">R1</strain>
        <tissue evidence="2">Leaf</tissue>
    </source>
</reference>
<protein>
    <submittedName>
        <fullName evidence="2">Uncharacterized protein</fullName>
    </submittedName>
</protein>
<feature type="region of interest" description="Disordered" evidence="1">
    <location>
        <begin position="73"/>
        <end position="95"/>
    </location>
</feature>
<feature type="region of interest" description="Disordered" evidence="1">
    <location>
        <begin position="1"/>
        <end position="28"/>
    </location>
</feature>
<proteinExistence type="predicted"/>
<accession>A0AAQ3SSU0</accession>
<sequence>MSIPDLCLRPTGWQAQPAGIGGSTQPDAGKEAALYSWQLVDRKKRSLARVLSLSSEAEERCIPLSPFLCPWRRAGRDDSQADPEAALLGADSVKG</sequence>
<evidence type="ECO:0000313" key="2">
    <source>
        <dbReference type="EMBL" id="WVZ59424.1"/>
    </source>
</evidence>